<sequence>MICDVSFSSKMFSSRYLGLLSFLSCWQHARGFPGMCLFEHQHLATGPAGLLIYTQVMY</sequence>
<dbReference type="EMBL" id="KT246586">
    <property type="protein sequence ID" value="ALL40677.1"/>
    <property type="molecule type" value="mRNA"/>
</dbReference>
<keyword evidence="1" id="KW-0808">Transferase</keyword>
<proteinExistence type="evidence at transcript level"/>
<protein>
    <submittedName>
        <fullName evidence="1">Family 69 glycosyltransferase</fullName>
    </submittedName>
</protein>
<dbReference type="AlphaFoldDB" id="A0A0S1MIH2"/>
<name>A0A0S1MIH2_PHAPC</name>
<dbReference type="GO" id="GO:0016740">
    <property type="term" value="F:transferase activity"/>
    <property type="evidence" value="ECO:0007669"/>
    <property type="project" value="UniProtKB-KW"/>
</dbReference>
<accession>A0A0S1MIH2</accession>
<organism evidence="1">
    <name type="scientific">Phakopsora pachyrhizi</name>
    <name type="common">Asian soybean rust disease fungus</name>
    <dbReference type="NCBI Taxonomy" id="170000"/>
    <lineage>
        <taxon>Eukaryota</taxon>
        <taxon>Fungi</taxon>
        <taxon>Dikarya</taxon>
        <taxon>Basidiomycota</taxon>
        <taxon>Pucciniomycotina</taxon>
        <taxon>Pucciniomycetes</taxon>
        <taxon>Pucciniales</taxon>
        <taxon>Phakopsoraceae</taxon>
        <taxon>Phakopsora</taxon>
    </lineage>
</organism>
<evidence type="ECO:0000313" key="1">
    <source>
        <dbReference type="EMBL" id="ALL40677.1"/>
    </source>
</evidence>
<reference evidence="1" key="1">
    <citation type="submission" date="2015-07" db="EMBL/GenBank/DDBJ databases">
        <title>Elucidating the P. pachyrhizi secretome and potential effectors.</title>
        <authorList>
            <person name="de Carvalho M.C.C.G."/>
            <person name="Nascimento L.C."/>
            <person name="Darben L.M."/>
            <person name="Polizel-Podanosqui A.M."/>
            <person name="Lopes-Caitar V.S."/>
            <person name="Rocha C.S."/>
            <person name="Qi M."/>
            <person name="Carazolle M."/>
            <person name="Kuwahara M.K."/>
            <person name="Pereira G.A.G."/>
            <person name="Abdelnoor R.V."/>
            <person name="Whitham S.A."/>
            <person name="Marcelino-Guimaraes F.C."/>
        </authorList>
    </citation>
    <scope>NUCLEOTIDE SEQUENCE</scope>
</reference>